<feature type="signal peptide" evidence="1">
    <location>
        <begin position="1"/>
        <end position="21"/>
    </location>
</feature>
<evidence type="ECO:0000256" key="1">
    <source>
        <dbReference type="SAM" id="SignalP"/>
    </source>
</evidence>
<sequence length="153" mass="16397">MLRFVAVSMAAFLSFCAVASAQEPVSFEKSTLILHTMSGDHALNIELARTEKQRERGLMYRDSLDAGYGMLFDFGGTRNVSMWMANTRIPLDMLFIDRDGVVASIYAGAEPYSKRIISSGGPVAYVLELPGGDAGAYSVVVGDTVSGADIGSK</sequence>
<dbReference type="InterPro" id="IPR038695">
    <property type="entry name" value="Saro_0823-like_sf"/>
</dbReference>
<dbReference type="Pfam" id="PF02643">
    <property type="entry name" value="DUF192"/>
    <property type="match status" value="1"/>
</dbReference>
<dbReference type="InterPro" id="IPR003795">
    <property type="entry name" value="DUF192"/>
</dbReference>
<keyword evidence="1" id="KW-0732">Signal</keyword>
<reference evidence="2 3" key="1">
    <citation type="submission" date="2019-06" db="EMBL/GenBank/DDBJ databases">
        <authorList>
            <person name="Li M."/>
        </authorList>
    </citation>
    <scope>NUCLEOTIDE SEQUENCE [LARGE SCALE GENOMIC DNA]</scope>
    <source>
        <strain evidence="2 3">BGMRC2036</strain>
    </source>
</reference>
<organism evidence="2 3">
    <name type="scientific">Martelella alba</name>
    <dbReference type="NCBI Taxonomy" id="2590451"/>
    <lineage>
        <taxon>Bacteria</taxon>
        <taxon>Pseudomonadati</taxon>
        <taxon>Pseudomonadota</taxon>
        <taxon>Alphaproteobacteria</taxon>
        <taxon>Hyphomicrobiales</taxon>
        <taxon>Aurantimonadaceae</taxon>
        <taxon>Martelella</taxon>
    </lineage>
</organism>
<evidence type="ECO:0000313" key="3">
    <source>
        <dbReference type="Proteomes" id="UP000318801"/>
    </source>
</evidence>
<dbReference type="Gene3D" id="2.60.120.1140">
    <property type="entry name" value="Protein of unknown function DUF192"/>
    <property type="match status" value="1"/>
</dbReference>
<proteinExistence type="predicted"/>
<dbReference type="EMBL" id="VHLG01000008">
    <property type="protein sequence ID" value="TPW29713.1"/>
    <property type="molecule type" value="Genomic_DNA"/>
</dbReference>
<dbReference type="OrthoDB" id="9808290at2"/>
<dbReference type="Proteomes" id="UP000318801">
    <property type="component" value="Unassembled WGS sequence"/>
</dbReference>
<accession>A0A506U5S8</accession>
<dbReference type="RefSeq" id="WP_141149436.1">
    <property type="nucleotide sequence ID" value="NZ_VHLG01000008.1"/>
</dbReference>
<evidence type="ECO:0000313" key="2">
    <source>
        <dbReference type="EMBL" id="TPW29713.1"/>
    </source>
</evidence>
<protein>
    <submittedName>
        <fullName evidence="2">DUF192 domain-containing protein</fullName>
    </submittedName>
</protein>
<comment type="caution">
    <text evidence="2">The sequence shown here is derived from an EMBL/GenBank/DDBJ whole genome shotgun (WGS) entry which is preliminary data.</text>
</comment>
<feature type="chain" id="PRO_5021259640" evidence="1">
    <location>
        <begin position="22"/>
        <end position="153"/>
    </location>
</feature>
<dbReference type="PANTHER" id="PTHR37953:SF1">
    <property type="entry name" value="UPF0127 PROTEIN MJ1496"/>
    <property type="match status" value="1"/>
</dbReference>
<dbReference type="AlphaFoldDB" id="A0A506U5S8"/>
<gene>
    <name evidence="2" type="ORF">FJU08_12930</name>
</gene>
<dbReference type="PANTHER" id="PTHR37953">
    <property type="entry name" value="UPF0127 PROTEIN MJ1496"/>
    <property type="match status" value="1"/>
</dbReference>
<keyword evidence="3" id="KW-1185">Reference proteome</keyword>
<name>A0A506U5S8_9HYPH</name>